<dbReference type="PANTHER" id="PTHR36115">
    <property type="entry name" value="PROLINE-RICH ANTIGEN HOMOLOG-RELATED"/>
    <property type="match status" value="1"/>
</dbReference>
<feature type="compositionally biased region" description="Pro residues" evidence="6">
    <location>
        <begin position="43"/>
        <end position="68"/>
    </location>
</feature>
<evidence type="ECO:0000313" key="10">
    <source>
        <dbReference type="EMBL" id="OLZ66703.1"/>
    </source>
</evidence>
<dbReference type="InterPro" id="IPR051791">
    <property type="entry name" value="Pra-immunoreactive"/>
</dbReference>
<comment type="subcellular location">
    <subcellularLocation>
        <location evidence="1">Cell membrane</location>
        <topology evidence="1">Multi-pass membrane protein</topology>
    </subcellularLocation>
</comment>
<evidence type="ECO:0000256" key="2">
    <source>
        <dbReference type="ARBA" id="ARBA00022475"/>
    </source>
</evidence>
<gene>
    <name evidence="10" type="ORF">AVW11_14920</name>
</gene>
<dbReference type="Proteomes" id="UP000187151">
    <property type="component" value="Unassembled WGS sequence"/>
</dbReference>
<feature type="compositionally biased region" description="Pro residues" evidence="6">
    <location>
        <begin position="94"/>
        <end position="110"/>
    </location>
</feature>
<evidence type="ECO:0000259" key="8">
    <source>
        <dbReference type="Pfam" id="PF06271"/>
    </source>
</evidence>
<evidence type="ECO:0000259" key="9">
    <source>
        <dbReference type="Pfam" id="PF10708"/>
    </source>
</evidence>
<feature type="compositionally biased region" description="Pro residues" evidence="6">
    <location>
        <begin position="166"/>
        <end position="186"/>
    </location>
</feature>
<evidence type="ECO:0000256" key="4">
    <source>
        <dbReference type="ARBA" id="ARBA00022989"/>
    </source>
</evidence>
<dbReference type="EMBL" id="MQUR01000029">
    <property type="protein sequence ID" value="OLZ66703.1"/>
    <property type="molecule type" value="Genomic_DNA"/>
</dbReference>
<dbReference type="Pfam" id="PF10708">
    <property type="entry name" value="DUF2510"/>
    <property type="match status" value="1"/>
</dbReference>
<dbReference type="InterPro" id="IPR018929">
    <property type="entry name" value="DUF2510"/>
</dbReference>
<organism evidence="10 11">
    <name type="scientific">Streptomyces amritsarensis</name>
    <dbReference type="NCBI Taxonomy" id="681158"/>
    <lineage>
        <taxon>Bacteria</taxon>
        <taxon>Bacillati</taxon>
        <taxon>Actinomycetota</taxon>
        <taxon>Actinomycetes</taxon>
        <taxon>Kitasatosporales</taxon>
        <taxon>Streptomycetaceae</taxon>
        <taxon>Streptomyces</taxon>
    </lineage>
</organism>
<evidence type="ECO:0000256" key="3">
    <source>
        <dbReference type="ARBA" id="ARBA00022692"/>
    </source>
</evidence>
<evidence type="ECO:0000256" key="1">
    <source>
        <dbReference type="ARBA" id="ARBA00004651"/>
    </source>
</evidence>
<feature type="compositionally biased region" description="Low complexity" evidence="6">
    <location>
        <begin position="221"/>
        <end position="247"/>
    </location>
</feature>
<dbReference type="Pfam" id="PF06271">
    <property type="entry name" value="RDD"/>
    <property type="match status" value="1"/>
</dbReference>
<dbReference type="PANTHER" id="PTHR36115:SF4">
    <property type="entry name" value="MEMBRANE PROTEIN"/>
    <property type="match status" value="1"/>
</dbReference>
<reference evidence="10 11" key="1">
    <citation type="submission" date="2016-01" db="EMBL/GenBank/DDBJ databases">
        <title>Streptomyces amritsarensis strain MTCC 11845 genome sequencing and assembly.</title>
        <authorList>
            <person name="Sharma D."/>
            <person name="Nair G.R."/>
            <person name="Kaur G."/>
            <person name="Manhas R.K."/>
            <person name="Mayilraj S."/>
        </authorList>
    </citation>
    <scope>NUCLEOTIDE SEQUENCE [LARGE SCALE GENOMIC DNA]</scope>
    <source>
        <strain evidence="10 11">MTCC 11845</strain>
    </source>
</reference>
<name>A0ABX3G4P4_9ACTN</name>
<feature type="domain" description="RDD" evidence="8">
    <location>
        <begin position="379"/>
        <end position="524"/>
    </location>
</feature>
<keyword evidence="11" id="KW-1185">Reference proteome</keyword>
<keyword evidence="2" id="KW-1003">Cell membrane</keyword>
<evidence type="ECO:0000256" key="6">
    <source>
        <dbReference type="SAM" id="MobiDB-lite"/>
    </source>
</evidence>
<feature type="region of interest" description="Disordered" evidence="6">
    <location>
        <begin position="36"/>
        <end position="75"/>
    </location>
</feature>
<protein>
    <recommendedName>
        <fullName evidence="12">RDD family protein</fullName>
    </recommendedName>
</protein>
<comment type="caution">
    <text evidence="10">The sequence shown here is derived from an EMBL/GenBank/DDBJ whole genome shotgun (WGS) entry which is preliminary data.</text>
</comment>
<feature type="compositionally biased region" description="Low complexity" evidence="6">
    <location>
        <begin position="313"/>
        <end position="332"/>
    </location>
</feature>
<accession>A0ABX3G4P4</accession>
<evidence type="ECO:0000256" key="7">
    <source>
        <dbReference type="SAM" id="Phobius"/>
    </source>
</evidence>
<evidence type="ECO:0000313" key="11">
    <source>
        <dbReference type="Proteomes" id="UP000187151"/>
    </source>
</evidence>
<evidence type="ECO:0000256" key="5">
    <source>
        <dbReference type="ARBA" id="ARBA00023136"/>
    </source>
</evidence>
<dbReference type="InterPro" id="IPR010432">
    <property type="entry name" value="RDD"/>
</dbReference>
<feature type="compositionally biased region" description="Low complexity" evidence="6">
    <location>
        <begin position="280"/>
        <end position="296"/>
    </location>
</feature>
<feature type="compositionally biased region" description="Low complexity" evidence="6">
    <location>
        <begin position="255"/>
        <end position="264"/>
    </location>
</feature>
<keyword evidence="4 7" id="KW-1133">Transmembrane helix</keyword>
<keyword evidence="5 7" id="KW-0472">Membrane</keyword>
<feature type="transmembrane region" description="Helical" evidence="7">
    <location>
        <begin position="431"/>
        <end position="455"/>
    </location>
</feature>
<proteinExistence type="predicted"/>
<feature type="compositionally biased region" description="Pro residues" evidence="6">
    <location>
        <begin position="297"/>
        <end position="306"/>
    </location>
</feature>
<feature type="transmembrane region" description="Helical" evidence="7">
    <location>
        <begin position="491"/>
        <end position="510"/>
    </location>
</feature>
<feature type="region of interest" description="Disordered" evidence="6">
    <location>
        <begin position="91"/>
        <end position="362"/>
    </location>
</feature>
<feature type="compositionally biased region" description="Low complexity" evidence="6">
    <location>
        <begin position="351"/>
        <end position="362"/>
    </location>
</feature>
<sequence length="529" mass="53528">MTASPGDGEHAAREGYYPDPSIPGYIRYWNGAAWVPGTSRPAPAAPAPVPTPLPAPAPVRPLPAPAPVAAPAVRADETGPVFLDETSMTEALPEPAPAPAPARAPGPAPAAEPAAAQAPVWQADPVHQAGFGGPRDRRVSWGSPQEPEADPVHAPAPAPAHAHAPAPAPSSEPAPAPAPAAAPEPGRPSGRSAGISLARTPSAAPEPARLPAQSSAGILSARSPAAQAPAARAVQAAPAAPAWPDAPGTGGPGPTGVTSAWPEATPAPAPSRTPAPAPSTAPARTPAPAAATGAPAPERPAAPAPARPEVWEPRPAGVRPKVPQPVADAAPAQPEPESKPGGWEPRGSQEARAGARTGRPAATPRAVFERMADRAVRPAGLVRRTLARVLDSLVFGAVAAAVARPLVPGAAAHVQAKVDAARASGRTTTVWLFDSTIAGSLGLVLGAVLLFGVLYEVLPTARWGRTPGKKLLGVRVLATATLRPPSFGAALVRWLVYAFLGLPGSLWCLVNRPRRQGWHDKAAKTYVAR</sequence>
<dbReference type="RefSeq" id="WP_076044223.1">
    <property type="nucleotide sequence ID" value="NZ_MQUR01000029.1"/>
</dbReference>
<feature type="compositionally biased region" description="Low complexity" evidence="6">
    <location>
        <begin position="152"/>
        <end position="165"/>
    </location>
</feature>
<feature type="compositionally biased region" description="Pro residues" evidence="6">
    <location>
        <begin position="265"/>
        <end position="279"/>
    </location>
</feature>
<feature type="domain" description="DUF2510" evidence="9">
    <location>
        <begin position="15"/>
        <end position="47"/>
    </location>
</feature>
<evidence type="ECO:0008006" key="12">
    <source>
        <dbReference type="Google" id="ProtNLM"/>
    </source>
</evidence>
<keyword evidence="3 7" id="KW-0812">Transmembrane</keyword>